<dbReference type="PANTHER" id="PTHR14084">
    <property type="entry name" value="KYNURENINASE"/>
    <property type="match status" value="1"/>
</dbReference>
<dbReference type="Pfam" id="PF22580">
    <property type="entry name" value="KYNU_C"/>
    <property type="match status" value="1"/>
</dbReference>
<dbReference type="InterPro" id="IPR015421">
    <property type="entry name" value="PyrdxlP-dep_Trfase_major"/>
</dbReference>
<dbReference type="GO" id="GO:0009435">
    <property type="term" value="P:NAD+ biosynthetic process"/>
    <property type="evidence" value="ECO:0007669"/>
    <property type="project" value="UniProtKB-UniRule"/>
</dbReference>
<name>A0A0J5WNS3_BURCE</name>
<evidence type="ECO:0000256" key="3">
    <source>
        <dbReference type="ARBA" id="ARBA00022801"/>
    </source>
</evidence>
<dbReference type="GO" id="GO:0005737">
    <property type="term" value="C:cytoplasm"/>
    <property type="evidence" value="ECO:0007669"/>
    <property type="project" value="UniProtKB-UniRule"/>
</dbReference>
<evidence type="ECO:0000256" key="1">
    <source>
        <dbReference type="ARBA" id="ARBA00001933"/>
    </source>
</evidence>
<comment type="pathway">
    <text evidence="6">Amino-acid degradation; L-kynurenine degradation; L-alanine and anthranilate from L-kynurenine: step 1/1.</text>
</comment>
<comment type="cofactor">
    <cofactor evidence="1 6 7">
        <name>pyridoxal 5'-phosphate</name>
        <dbReference type="ChEBI" id="CHEBI:597326"/>
    </cofactor>
</comment>
<evidence type="ECO:0000313" key="8">
    <source>
        <dbReference type="EMBL" id="KML52532.1"/>
    </source>
</evidence>
<dbReference type="PIRSF" id="PIRSF038800">
    <property type="entry name" value="KYNU"/>
    <property type="match status" value="1"/>
</dbReference>
<dbReference type="InterPro" id="IPR000277">
    <property type="entry name" value="Cys/Met-Metab_PyrdxlP-dep_enz"/>
</dbReference>
<protein>
    <recommendedName>
        <fullName evidence="5 6">Kynureninase</fullName>
        <ecNumber evidence="5 6">3.7.1.3</ecNumber>
    </recommendedName>
</protein>
<keyword evidence="3 6" id="KW-0378">Hydrolase</keyword>
<gene>
    <name evidence="8" type="ORF">VL15_24700</name>
</gene>
<comment type="pathway">
    <text evidence="6">Cofactor biosynthesis; NAD(+) biosynthesis; quinolinate from L-kynurenine: step 2/3.</text>
</comment>
<evidence type="ECO:0000256" key="2">
    <source>
        <dbReference type="ARBA" id="ARBA00022642"/>
    </source>
</evidence>
<keyword evidence="2 6" id="KW-0662">Pyridine nucleotide biosynthesis</keyword>
<evidence type="ECO:0000256" key="6">
    <source>
        <dbReference type="PIRNR" id="PIRNR038800"/>
    </source>
</evidence>
<dbReference type="AlphaFoldDB" id="A0A0J5WNS3"/>
<evidence type="ECO:0000256" key="5">
    <source>
        <dbReference type="NCBIfam" id="TIGR01814"/>
    </source>
</evidence>
<comment type="catalytic activity">
    <reaction evidence="6">
        <text>3-hydroxy-L-kynurenine + H2O = 3-hydroxyanthranilate + L-alanine + H(+)</text>
        <dbReference type="Rhea" id="RHEA:25143"/>
        <dbReference type="ChEBI" id="CHEBI:15377"/>
        <dbReference type="ChEBI" id="CHEBI:15378"/>
        <dbReference type="ChEBI" id="CHEBI:36559"/>
        <dbReference type="ChEBI" id="CHEBI:57972"/>
        <dbReference type="ChEBI" id="CHEBI:58125"/>
        <dbReference type="EC" id="3.7.1.3"/>
    </reaction>
</comment>
<comment type="catalytic activity">
    <reaction evidence="6">
        <text>L-kynurenine + H2O = anthranilate + L-alanine + H(+)</text>
        <dbReference type="Rhea" id="RHEA:16813"/>
        <dbReference type="ChEBI" id="CHEBI:15377"/>
        <dbReference type="ChEBI" id="CHEBI:15378"/>
        <dbReference type="ChEBI" id="CHEBI:16567"/>
        <dbReference type="ChEBI" id="CHEBI:57959"/>
        <dbReference type="ChEBI" id="CHEBI:57972"/>
        <dbReference type="EC" id="3.7.1.3"/>
    </reaction>
</comment>
<comment type="subunit">
    <text evidence="6">Homodimer.</text>
</comment>
<dbReference type="Proteomes" id="UP000036338">
    <property type="component" value="Unassembled WGS sequence"/>
</dbReference>
<dbReference type="UniPathway" id="UPA00253">
    <property type="reaction ID" value="UER00329"/>
</dbReference>
<comment type="function">
    <text evidence="6">Catalyzes the cleavage of L-kynurenine (L-Kyn) and L-3-hydroxykynurenine (L-3OHKyn) into anthranilic acid (AA) and 3-hydroxyanthranilic acid (3-OHAA), respectively.</text>
</comment>
<comment type="similarity">
    <text evidence="6">Belongs to the kynureninase family.</text>
</comment>
<dbReference type="UniPathway" id="UPA00334">
    <property type="reaction ID" value="UER00455"/>
</dbReference>
<dbReference type="EC" id="3.7.1.3" evidence="5 6"/>
<dbReference type="GO" id="GO:0030429">
    <property type="term" value="F:kynureninase activity"/>
    <property type="evidence" value="ECO:0007669"/>
    <property type="project" value="UniProtKB-UniRule"/>
</dbReference>
<dbReference type="InterPro" id="IPR015422">
    <property type="entry name" value="PyrdxlP-dep_Trfase_small"/>
</dbReference>
<organism evidence="8 9">
    <name type="scientific">Burkholderia cepacia</name>
    <name type="common">Pseudomonas cepacia</name>
    <dbReference type="NCBI Taxonomy" id="292"/>
    <lineage>
        <taxon>Bacteria</taxon>
        <taxon>Pseudomonadati</taxon>
        <taxon>Pseudomonadota</taxon>
        <taxon>Betaproteobacteria</taxon>
        <taxon>Burkholderiales</taxon>
        <taxon>Burkholderiaceae</taxon>
        <taxon>Burkholderia</taxon>
        <taxon>Burkholderia cepacia complex</taxon>
    </lineage>
</organism>
<dbReference type="PANTHER" id="PTHR14084:SF0">
    <property type="entry name" value="KYNURENINASE"/>
    <property type="match status" value="1"/>
</dbReference>
<dbReference type="GO" id="GO:0097053">
    <property type="term" value="P:L-kynurenine catabolic process"/>
    <property type="evidence" value="ECO:0007669"/>
    <property type="project" value="UniProtKB-UniPathway"/>
</dbReference>
<accession>A0A0J5WNS3</accession>
<dbReference type="GO" id="GO:0019441">
    <property type="term" value="P:L-tryptophan catabolic process to kynurenine"/>
    <property type="evidence" value="ECO:0007669"/>
    <property type="project" value="TreeGrafter"/>
</dbReference>
<proteinExistence type="inferred from homology"/>
<dbReference type="SUPFAM" id="SSF53383">
    <property type="entry name" value="PLP-dependent transferases"/>
    <property type="match status" value="1"/>
</dbReference>
<comment type="caution">
    <text evidence="8">The sequence shown here is derived from an EMBL/GenBank/DDBJ whole genome shotgun (WGS) entry which is preliminary data.</text>
</comment>
<dbReference type="Pfam" id="PF01053">
    <property type="entry name" value="Cys_Met_Meta_PP"/>
    <property type="match status" value="1"/>
</dbReference>
<dbReference type="GO" id="GO:0030170">
    <property type="term" value="F:pyridoxal phosphate binding"/>
    <property type="evidence" value="ECO:0007669"/>
    <property type="project" value="UniProtKB-UniRule"/>
</dbReference>
<dbReference type="Gene3D" id="3.90.1150.10">
    <property type="entry name" value="Aspartate Aminotransferase, domain 1"/>
    <property type="match status" value="1"/>
</dbReference>
<evidence type="ECO:0000256" key="4">
    <source>
        <dbReference type="ARBA" id="ARBA00022898"/>
    </source>
</evidence>
<dbReference type="InterPro" id="IPR015424">
    <property type="entry name" value="PyrdxlP-dep_Trfase"/>
</dbReference>
<evidence type="ECO:0000256" key="7">
    <source>
        <dbReference type="RuleBase" id="RU362118"/>
    </source>
</evidence>
<dbReference type="GO" id="GO:0043420">
    <property type="term" value="P:anthranilate metabolic process"/>
    <property type="evidence" value="ECO:0007669"/>
    <property type="project" value="TreeGrafter"/>
</dbReference>
<dbReference type="NCBIfam" id="TIGR01814">
    <property type="entry name" value="kynureninase"/>
    <property type="match status" value="1"/>
</dbReference>
<dbReference type="RefSeq" id="WP_048249130.1">
    <property type="nucleotide sequence ID" value="NZ_LDWR01000043.1"/>
</dbReference>
<dbReference type="PATRIC" id="fig|292.27.peg.5306"/>
<reference evidence="8 9" key="1">
    <citation type="submission" date="2015-05" db="EMBL/GenBank/DDBJ databases">
        <title>Draft genome of Burkholderia cepacia LK29.</title>
        <authorList>
            <person name="Chan X.Y."/>
        </authorList>
    </citation>
    <scope>NUCLEOTIDE SEQUENCE [LARGE SCALE GENOMIC DNA]</scope>
    <source>
        <strain evidence="8 9">LK29</strain>
    </source>
</reference>
<comment type="similarity">
    <text evidence="7">Belongs to the trans-sulfuration enzymes family.</text>
</comment>
<sequence>MTIEDQQTTATPVHADPFDLTRARFALPPDIRYFDGNSLGPLPKAVQTQVYVSTTHEWGEGLIRSWQDARWNTLPQRVGERIGRLIGAAPGQVVACDSTSVNLFKVLTAAVRLRPGRRLIVTDAASFPTDLYIAGEVARLMGLEIVNVPVSEMSEVLGEQVAVVLLCHVDYRTSEIYDLAGITRAAHDAGALLVADLSHSAGALPCNLDASGVDFAVGCGYKYLNGGPGAPAFLYAAARHIPNCEQPLAGWFGHATPFDFTGAYAPAPGIERFLCGTNQVIALSVLLRALDVFDDVSIEAARTRSLELTTRFIAAVEARLVRHGFAIASPPEATRRGSHVSLRHPKGYAIMQELARRGVIGDFRMPDFMRFGFAPLFNTMEDTDHLVDEIDRIMEERAWDKAQYAQRRDFT</sequence>
<dbReference type="InterPro" id="IPR010111">
    <property type="entry name" value="Kynureninase"/>
</dbReference>
<evidence type="ECO:0000313" key="9">
    <source>
        <dbReference type="Proteomes" id="UP000036338"/>
    </source>
</evidence>
<dbReference type="EMBL" id="LDWR01000043">
    <property type="protein sequence ID" value="KML52532.1"/>
    <property type="molecule type" value="Genomic_DNA"/>
</dbReference>
<dbReference type="GO" id="GO:0019346">
    <property type="term" value="P:transsulfuration"/>
    <property type="evidence" value="ECO:0007669"/>
    <property type="project" value="InterPro"/>
</dbReference>
<dbReference type="Gene3D" id="3.40.640.10">
    <property type="entry name" value="Type I PLP-dependent aspartate aminotransferase-like (Major domain)"/>
    <property type="match status" value="1"/>
</dbReference>
<keyword evidence="4 6" id="KW-0663">Pyridoxal phosphate</keyword>